<dbReference type="AlphaFoldDB" id="A0A375FIA1"/>
<organism evidence="1 3">
    <name type="scientific">Cupriavidus taiwanensis</name>
    <dbReference type="NCBI Taxonomy" id="164546"/>
    <lineage>
        <taxon>Bacteria</taxon>
        <taxon>Pseudomonadati</taxon>
        <taxon>Pseudomonadota</taxon>
        <taxon>Betaproteobacteria</taxon>
        <taxon>Burkholderiales</taxon>
        <taxon>Burkholderiaceae</taxon>
        <taxon>Cupriavidus</taxon>
    </lineage>
</organism>
<geneLocation type="plasmid" evidence="3">
    <name>cbm2613_p</name>
</geneLocation>
<protein>
    <submittedName>
        <fullName evidence="1">Uncharacterized protein</fullName>
    </submittedName>
</protein>
<reference evidence="1" key="1">
    <citation type="submission" date="2018-01" db="EMBL/GenBank/DDBJ databases">
        <authorList>
            <person name="Clerissi C."/>
        </authorList>
    </citation>
    <scope>NUCLEOTIDE SEQUENCE</scope>
    <source>
        <strain evidence="1">Cupriavidus taiwanensis STM 8556</strain>
        <plasmid evidence="1">CBM2613_p</plasmid>
    </source>
</reference>
<reference evidence="2 3" key="2">
    <citation type="submission" date="2018-01" db="EMBL/GenBank/DDBJ databases">
        <authorList>
            <person name="Gaut B.S."/>
            <person name="Morton B.R."/>
            <person name="Clegg M.T."/>
            <person name="Duvall M.R."/>
        </authorList>
    </citation>
    <scope>NUCLEOTIDE SEQUENCE [LARGE SCALE GENOMIC DNA]</scope>
    <source>
        <strain evidence="2">Cupriavidus taiwanensis STM 8555</strain>
        <plasmid evidence="2">I</plasmid>
        <plasmid evidence="3">Plasmid cbm2613_p</plasmid>
    </source>
</reference>
<evidence type="ECO:0000313" key="3">
    <source>
        <dbReference type="Proteomes" id="UP000256952"/>
    </source>
</evidence>
<dbReference type="Proteomes" id="UP000256952">
    <property type="component" value="Plasmid CBM2613_p"/>
</dbReference>
<proteinExistence type="predicted"/>
<evidence type="ECO:0000313" key="2">
    <source>
        <dbReference type="EMBL" id="SPD48852.1"/>
    </source>
</evidence>
<gene>
    <name evidence="2" type="ORF">CBM2612_P0197</name>
    <name evidence="1" type="ORF">CBM2613_P10033</name>
</gene>
<dbReference type="RefSeq" id="WP_115683835.1">
    <property type="nucleotide sequence ID" value="NZ_LT976979.1"/>
</dbReference>
<geneLocation type="plasmid" evidence="2">
    <name>I</name>
</geneLocation>
<accession>A0A375FIA1</accession>
<name>A0A375FIA1_9BURK</name>
<geneLocation type="plasmid" evidence="1">
    <name>CBM2613_p</name>
</geneLocation>
<dbReference type="EMBL" id="LT976981">
    <property type="protein sequence ID" value="SOZ74386.1"/>
    <property type="molecule type" value="Genomic_DNA"/>
</dbReference>
<evidence type="ECO:0000313" key="1">
    <source>
        <dbReference type="EMBL" id="SOZ74386.1"/>
    </source>
</evidence>
<dbReference type="EMBL" id="LT984809">
    <property type="protein sequence ID" value="SPD48852.1"/>
    <property type="molecule type" value="Genomic_DNA"/>
</dbReference>
<sequence>MLGSIGFTLISEHLRRSDSDSSLCERYGISRKTGYKWITPMKASAERSWRRGARRARNWIQQRLAERFGEGEVPSRTTSYNILKAAGRVAD</sequence>
<keyword evidence="1" id="KW-0614">Plasmid</keyword>